<dbReference type="RefSeq" id="WP_094660731.1">
    <property type="nucleotide sequence ID" value="NZ_MWWR01000006.1"/>
</dbReference>
<dbReference type="PANTHER" id="PTHR30429">
    <property type="entry name" value="D-METHIONINE-BINDING LIPOPROTEIN METQ"/>
    <property type="match status" value="1"/>
</dbReference>
<keyword evidence="9" id="KW-1185">Reference proteome</keyword>
<accession>A0A261EYB5</accession>
<comment type="subcellular location">
    <subcellularLocation>
        <location evidence="1">Membrane</location>
        <topology evidence="1">Lipid-anchor</topology>
    </subcellularLocation>
</comment>
<sequence length="314" mass="33251">MSSTGSPNPDTNRTDDIDAAAANGASAVTSKKARARTRLIAAAIVAAIVVIGAVAYTLVRSNRAKGTTVVTVGLVGDSDEEIWKTVQQVLDSENAGITIETKSFQDGICANRAQANGELDLTAFQHYAFLEQEISDNGYELSPIGETYICPLNLYSDKYTDVSQFQAGDQVAIPSNATNTGRALKVLDAAGLIQLADNTKENPTVDDIVANPSGIDIQLVDSPSIVNLLPDYAGGITNANFIVDAGRSVSDAVFQMNPDASDPALKPYVNIIVAQTSKKDDPTYQKVVDAYHSKAVADIITSSYDGTYVPAFSY</sequence>
<proteinExistence type="inferred from homology"/>
<dbReference type="Pfam" id="PF03180">
    <property type="entry name" value="Lipoprotein_9"/>
    <property type="match status" value="1"/>
</dbReference>
<name>A0A261EYB5_9BIFI</name>
<dbReference type="InterPro" id="IPR004872">
    <property type="entry name" value="Lipoprotein_NlpA"/>
</dbReference>
<dbReference type="OrthoDB" id="9812878at2"/>
<dbReference type="SUPFAM" id="SSF53850">
    <property type="entry name" value="Periplasmic binding protein-like II"/>
    <property type="match status" value="1"/>
</dbReference>
<keyword evidence="5" id="KW-0564">Palmitate</keyword>
<reference evidence="8 9" key="1">
    <citation type="journal article" date="2017" name="BMC Genomics">
        <title>Comparative genomic and phylogenomic analyses of the Bifidobacteriaceae family.</title>
        <authorList>
            <person name="Lugli G.A."/>
            <person name="Milani C."/>
            <person name="Turroni F."/>
            <person name="Duranti S."/>
            <person name="Mancabelli L."/>
            <person name="Mangifesta M."/>
            <person name="Ferrario C."/>
            <person name="Modesto M."/>
            <person name="Mattarelli P."/>
            <person name="Jiri K."/>
            <person name="van Sinderen D."/>
            <person name="Ventura M."/>
        </authorList>
    </citation>
    <scope>NUCLEOTIDE SEQUENCE [LARGE SCALE GENOMIC DNA]</scope>
    <source>
        <strain evidence="8 9">DSM 24742</strain>
    </source>
</reference>
<evidence type="ECO:0000256" key="2">
    <source>
        <dbReference type="ARBA" id="ARBA00008973"/>
    </source>
</evidence>
<evidence type="ECO:0000313" key="8">
    <source>
        <dbReference type="EMBL" id="OZG51838.1"/>
    </source>
</evidence>
<protein>
    <submittedName>
        <fullName evidence="8">ABC transporter substrate-binding protein</fullName>
    </submittedName>
</protein>
<keyword evidence="7" id="KW-0812">Transmembrane</keyword>
<keyword evidence="4 7" id="KW-0472">Membrane</keyword>
<keyword evidence="7" id="KW-1133">Transmembrane helix</keyword>
<evidence type="ECO:0000256" key="3">
    <source>
        <dbReference type="ARBA" id="ARBA00022729"/>
    </source>
</evidence>
<gene>
    <name evidence="8" type="ORF">PSRA_0918</name>
</gene>
<dbReference type="Proteomes" id="UP000216725">
    <property type="component" value="Unassembled WGS sequence"/>
</dbReference>
<dbReference type="AlphaFoldDB" id="A0A261EYB5"/>
<dbReference type="Gene3D" id="3.40.190.10">
    <property type="entry name" value="Periplasmic binding protein-like II"/>
    <property type="match status" value="2"/>
</dbReference>
<organism evidence="8 9">
    <name type="scientific">Pseudoscardovia radai</name>
    <dbReference type="NCBI Taxonomy" id="987066"/>
    <lineage>
        <taxon>Bacteria</taxon>
        <taxon>Bacillati</taxon>
        <taxon>Actinomycetota</taxon>
        <taxon>Actinomycetes</taxon>
        <taxon>Bifidobacteriales</taxon>
        <taxon>Bifidobacteriaceae</taxon>
        <taxon>Pseudoscardovia</taxon>
    </lineage>
</organism>
<comment type="similarity">
    <text evidence="2">Belongs to the NlpA lipoprotein family.</text>
</comment>
<evidence type="ECO:0000256" key="7">
    <source>
        <dbReference type="SAM" id="Phobius"/>
    </source>
</evidence>
<keyword evidence="6" id="KW-0449">Lipoprotein</keyword>
<keyword evidence="3" id="KW-0732">Signal</keyword>
<feature type="transmembrane region" description="Helical" evidence="7">
    <location>
        <begin position="39"/>
        <end position="59"/>
    </location>
</feature>
<dbReference type="EMBL" id="MWWR01000006">
    <property type="protein sequence ID" value="OZG51838.1"/>
    <property type="molecule type" value="Genomic_DNA"/>
</dbReference>
<evidence type="ECO:0000256" key="1">
    <source>
        <dbReference type="ARBA" id="ARBA00004635"/>
    </source>
</evidence>
<dbReference type="GO" id="GO:0016020">
    <property type="term" value="C:membrane"/>
    <property type="evidence" value="ECO:0007669"/>
    <property type="project" value="UniProtKB-SubCell"/>
</dbReference>
<evidence type="ECO:0000256" key="5">
    <source>
        <dbReference type="ARBA" id="ARBA00023139"/>
    </source>
</evidence>
<evidence type="ECO:0000256" key="4">
    <source>
        <dbReference type="ARBA" id="ARBA00023136"/>
    </source>
</evidence>
<comment type="caution">
    <text evidence="8">The sequence shown here is derived from an EMBL/GenBank/DDBJ whole genome shotgun (WGS) entry which is preliminary data.</text>
</comment>
<dbReference type="PANTHER" id="PTHR30429:SF3">
    <property type="entry name" value="LIPOPROTEIN"/>
    <property type="match status" value="1"/>
</dbReference>
<evidence type="ECO:0000313" key="9">
    <source>
        <dbReference type="Proteomes" id="UP000216725"/>
    </source>
</evidence>
<evidence type="ECO:0000256" key="6">
    <source>
        <dbReference type="ARBA" id="ARBA00023288"/>
    </source>
</evidence>